<comment type="caution">
    <text evidence="2">The sequence shown here is derived from an EMBL/GenBank/DDBJ whole genome shotgun (WGS) entry which is preliminary data.</text>
</comment>
<organism evidence="2 3">
    <name type="scientific">Phrynocephalus forsythii</name>
    <dbReference type="NCBI Taxonomy" id="171643"/>
    <lineage>
        <taxon>Eukaryota</taxon>
        <taxon>Metazoa</taxon>
        <taxon>Chordata</taxon>
        <taxon>Craniata</taxon>
        <taxon>Vertebrata</taxon>
        <taxon>Euteleostomi</taxon>
        <taxon>Lepidosauria</taxon>
        <taxon>Squamata</taxon>
        <taxon>Bifurcata</taxon>
        <taxon>Unidentata</taxon>
        <taxon>Episquamata</taxon>
        <taxon>Toxicofera</taxon>
        <taxon>Iguania</taxon>
        <taxon>Acrodonta</taxon>
        <taxon>Agamidae</taxon>
        <taxon>Agaminae</taxon>
        <taxon>Phrynocephalus</taxon>
    </lineage>
</organism>
<reference evidence="2" key="1">
    <citation type="journal article" date="2023" name="DNA Res.">
        <title>Chromosome-level genome assembly of Phrynocephalus forsythii using third-generation DNA sequencing and Hi-C analysis.</title>
        <authorList>
            <person name="Qi Y."/>
            <person name="Zhao W."/>
            <person name="Zhao Y."/>
            <person name="Niu C."/>
            <person name="Cao S."/>
            <person name="Zhang Y."/>
        </authorList>
    </citation>
    <scope>NUCLEOTIDE SEQUENCE</scope>
    <source>
        <tissue evidence="2">Muscle</tissue>
    </source>
</reference>
<dbReference type="Proteomes" id="UP001142489">
    <property type="component" value="Unassembled WGS sequence"/>
</dbReference>
<feature type="chain" id="PRO_5040138464" description="Myomixer, myoblast fusion factor" evidence="1">
    <location>
        <begin position="16"/>
        <end position="65"/>
    </location>
</feature>
<dbReference type="GO" id="GO:0060538">
    <property type="term" value="P:skeletal muscle organ development"/>
    <property type="evidence" value="ECO:0007669"/>
    <property type="project" value="InterPro"/>
</dbReference>
<evidence type="ECO:0008006" key="4">
    <source>
        <dbReference type="Google" id="ProtNLM"/>
    </source>
</evidence>
<gene>
    <name evidence="2" type="ORF">JRQ81_004221</name>
</gene>
<feature type="signal peptide" evidence="1">
    <location>
        <begin position="1"/>
        <end position="15"/>
    </location>
</feature>
<dbReference type="AlphaFoldDB" id="A0A9Q0Y222"/>
<evidence type="ECO:0000256" key="1">
    <source>
        <dbReference type="SAM" id="SignalP"/>
    </source>
</evidence>
<evidence type="ECO:0000313" key="3">
    <source>
        <dbReference type="Proteomes" id="UP001142489"/>
    </source>
</evidence>
<sequence length="65" mass="7246">MPAPLLALLPPLLRALVARLLRVARQRLLPLLRRLGARLTSAQSRQALLTCLLCLLNLRKKADDP</sequence>
<proteinExistence type="predicted"/>
<dbReference type="Pfam" id="PF21950">
    <property type="entry name" value="MINION"/>
    <property type="match status" value="1"/>
</dbReference>
<keyword evidence="3" id="KW-1185">Reference proteome</keyword>
<evidence type="ECO:0000313" key="2">
    <source>
        <dbReference type="EMBL" id="KAJ7340934.1"/>
    </source>
</evidence>
<protein>
    <recommendedName>
        <fullName evidence="4">Myomixer, myoblast fusion factor</fullName>
    </recommendedName>
</protein>
<dbReference type="GO" id="GO:0007520">
    <property type="term" value="P:myoblast fusion"/>
    <property type="evidence" value="ECO:0007669"/>
    <property type="project" value="InterPro"/>
</dbReference>
<name>A0A9Q0Y222_9SAUR</name>
<accession>A0A9Q0Y222</accession>
<keyword evidence="1" id="KW-0732">Signal</keyword>
<dbReference type="InterPro" id="IPR039014">
    <property type="entry name" value="Myomixer"/>
</dbReference>
<dbReference type="EMBL" id="JAPFRF010000002">
    <property type="protein sequence ID" value="KAJ7340934.1"/>
    <property type="molecule type" value="Genomic_DNA"/>
</dbReference>